<evidence type="ECO:0000313" key="3">
    <source>
        <dbReference type="Proteomes" id="UP000268727"/>
    </source>
</evidence>
<evidence type="ECO:0000313" key="2">
    <source>
        <dbReference type="EMBL" id="ROP36002.1"/>
    </source>
</evidence>
<dbReference type="RefSeq" id="WP_123742053.1">
    <property type="nucleotide sequence ID" value="NZ_RJKM01000001.1"/>
</dbReference>
<name>A0A3N1H151_9PSEU</name>
<dbReference type="OrthoDB" id="5230208at2"/>
<gene>
    <name evidence="2" type="ORF">EDD40_1261</name>
</gene>
<comment type="caution">
    <text evidence="2">The sequence shown here is derived from an EMBL/GenBank/DDBJ whole genome shotgun (WGS) entry which is preliminary data.</text>
</comment>
<protein>
    <submittedName>
        <fullName evidence="2">Uncharacterized protein</fullName>
    </submittedName>
</protein>
<dbReference type="AlphaFoldDB" id="A0A3N1H151"/>
<evidence type="ECO:0000256" key="1">
    <source>
        <dbReference type="SAM" id="MobiDB-lite"/>
    </source>
</evidence>
<sequence length="61" mass="6780">MPHEPDVDALSQPDRDTEVTGEDVTELRTCGDAMSAPAKTFYHAWPTPRRDGGRHFLGLDL</sequence>
<organism evidence="2 3">
    <name type="scientific">Saccharothrix texasensis</name>
    <dbReference type="NCBI Taxonomy" id="103734"/>
    <lineage>
        <taxon>Bacteria</taxon>
        <taxon>Bacillati</taxon>
        <taxon>Actinomycetota</taxon>
        <taxon>Actinomycetes</taxon>
        <taxon>Pseudonocardiales</taxon>
        <taxon>Pseudonocardiaceae</taxon>
        <taxon>Saccharothrix</taxon>
    </lineage>
</organism>
<dbReference type="EMBL" id="RJKM01000001">
    <property type="protein sequence ID" value="ROP36002.1"/>
    <property type="molecule type" value="Genomic_DNA"/>
</dbReference>
<keyword evidence="3" id="KW-1185">Reference proteome</keyword>
<dbReference type="Proteomes" id="UP000268727">
    <property type="component" value="Unassembled WGS sequence"/>
</dbReference>
<accession>A0A3N1H151</accession>
<feature type="region of interest" description="Disordered" evidence="1">
    <location>
        <begin position="1"/>
        <end position="23"/>
    </location>
</feature>
<reference evidence="2 3" key="1">
    <citation type="submission" date="2018-11" db="EMBL/GenBank/DDBJ databases">
        <title>Sequencing the genomes of 1000 actinobacteria strains.</title>
        <authorList>
            <person name="Klenk H.-P."/>
        </authorList>
    </citation>
    <scope>NUCLEOTIDE SEQUENCE [LARGE SCALE GENOMIC DNA]</scope>
    <source>
        <strain evidence="2 3">DSM 44231</strain>
    </source>
</reference>
<proteinExistence type="predicted"/>